<dbReference type="CDD" id="cd09644">
    <property type="entry name" value="Csn2"/>
    <property type="match status" value="1"/>
</dbReference>
<dbReference type="InterPro" id="IPR010146">
    <property type="entry name" value="CRISPR-assoc_prot_Csn2-typ"/>
</dbReference>
<dbReference type="Pfam" id="PF09711">
    <property type="entry name" value="Cas_Csn2"/>
    <property type="match status" value="1"/>
</dbReference>
<accession>A0A239Y1R4</accession>
<organism evidence="1 2">
    <name type="scientific">Veillonella rodentium</name>
    <dbReference type="NCBI Taxonomy" id="248315"/>
    <lineage>
        <taxon>Bacteria</taxon>
        <taxon>Bacillati</taxon>
        <taxon>Bacillota</taxon>
        <taxon>Negativicutes</taxon>
        <taxon>Veillonellales</taxon>
        <taxon>Veillonellaceae</taxon>
        <taxon>Veillonella</taxon>
    </lineage>
</organism>
<dbReference type="AlphaFoldDB" id="A0A239Y1R4"/>
<keyword evidence="2" id="KW-1185">Reference proteome</keyword>
<protein>
    <submittedName>
        <fullName evidence="1">CRISPR type II-A/NMEMI-associated protein Csn2</fullName>
    </submittedName>
</protein>
<dbReference type="RefSeq" id="WP_095064674.1">
    <property type="nucleotide sequence ID" value="NZ_LT906470.1"/>
</dbReference>
<dbReference type="KEGG" id="vrm:44547418_00037"/>
<sequence>MKLMYQDSILDFELPENKVTVISFENRKIFRRMVTELDVQCDGGEGPWILNDCDKAYDLDKYGHMVLNPLYVDMNNKSLLTKLQNQLGKEALTMTEEVSDIISRLHAFYYALEFGYPLAIQHKLEIGTAELIKLGSFNFEDNRNGDVMDLMSYVEVVDTLLHPKLYIMINVDLILNDDELMSFFQTMLSRQLRLVCLTTGFFDKEKLDKSIINGYILDNDFCVI</sequence>
<evidence type="ECO:0000313" key="1">
    <source>
        <dbReference type="EMBL" id="SNV52283.1"/>
    </source>
</evidence>
<dbReference type="Proteomes" id="UP000214973">
    <property type="component" value="Chromosome 1"/>
</dbReference>
<reference evidence="1 2" key="1">
    <citation type="submission" date="2017-06" db="EMBL/GenBank/DDBJ databases">
        <authorList>
            <consortium name="Pathogen Informatics"/>
        </authorList>
    </citation>
    <scope>NUCLEOTIDE SEQUENCE [LARGE SCALE GENOMIC DNA]</scope>
    <source>
        <strain evidence="1 2">NCTC12018</strain>
    </source>
</reference>
<evidence type="ECO:0000313" key="2">
    <source>
        <dbReference type="Proteomes" id="UP000214973"/>
    </source>
</evidence>
<dbReference type="NCBIfam" id="TIGR01866">
    <property type="entry name" value="cas_Csn2"/>
    <property type="match status" value="1"/>
</dbReference>
<proteinExistence type="predicted"/>
<dbReference type="EMBL" id="LT906470">
    <property type="protein sequence ID" value="SNV52283.1"/>
    <property type="molecule type" value="Genomic_DNA"/>
</dbReference>
<name>A0A239Y1R4_9FIRM</name>
<dbReference type="Gene3D" id="3.40.50.11940">
    <property type="match status" value="2"/>
</dbReference>
<dbReference type="InterPro" id="IPR038600">
    <property type="entry name" value="Csn2_sf"/>
</dbReference>
<gene>
    <name evidence="1" type="ORF">SAMEA44547418_00037</name>
</gene>